<feature type="region of interest" description="Disordered" evidence="1">
    <location>
        <begin position="440"/>
        <end position="485"/>
    </location>
</feature>
<dbReference type="KEGG" id="ncs:NCAS_0A08130"/>
<feature type="region of interest" description="Disordered" evidence="1">
    <location>
        <begin position="1129"/>
        <end position="1148"/>
    </location>
</feature>
<name>G0V7C3_NAUCA</name>
<feature type="compositionally biased region" description="Basic residues" evidence="1">
    <location>
        <begin position="308"/>
        <end position="317"/>
    </location>
</feature>
<evidence type="ECO:0000259" key="2">
    <source>
        <dbReference type="Pfam" id="PF11223"/>
    </source>
</evidence>
<dbReference type="InterPro" id="IPR021386">
    <property type="entry name" value="SPP41_DUF3020"/>
</dbReference>
<accession>G0V7C3</accession>
<dbReference type="Pfam" id="PF11223">
    <property type="entry name" value="DUF3020"/>
    <property type="match status" value="1"/>
</dbReference>
<feature type="region of interest" description="Disordered" evidence="1">
    <location>
        <begin position="1"/>
        <end position="209"/>
    </location>
</feature>
<feature type="compositionally biased region" description="Low complexity" evidence="1">
    <location>
        <begin position="917"/>
        <end position="931"/>
    </location>
</feature>
<dbReference type="FunCoup" id="G0V7C3">
    <property type="interactions" value="48"/>
</dbReference>
<dbReference type="HOGENOM" id="CLU_251351_0_0_1"/>
<feature type="compositionally biased region" description="Polar residues" evidence="1">
    <location>
        <begin position="119"/>
        <end position="130"/>
    </location>
</feature>
<dbReference type="GO" id="GO:0010629">
    <property type="term" value="P:negative regulation of gene expression"/>
    <property type="evidence" value="ECO:0007669"/>
    <property type="project" value="EnsemblFungi"/>
</dbReference>
<dbReference type="GO" id="GO:0005634">
    <property type="term" value="C:nucleus"/>
    <property type="evidence" value="ECO:0007669"/>
    <property type="project" value="EnsemblFungi"/>
</dbReference>
<feature type="compositionally biased region" description="Basic residues" evidence="1">
    <location>
        <begin position="505"/>
        <end position="519"/>
    </location>
</feature>
<dbReference type="EMBL" id="HE576752">
    <property type="protein sequence ID" value="CCC67371.1"/>
    <property type="molecule type" value="Genomic_DNA"/>
</dbReference>
<dbReference type="Proteomes" id="UP000001640">
    <property type="component" value="Chromosome 1"/>
</dbReference>
<reference evidence="3 4" key="1">
    <citation type="journal article" date="2011" name="Proc. Natl. Acad. Sci. U.S.A.">
        <title>Evolutionary erosion of yeast sex chromosomes by mating-type switching accidents.</title>
        <authorList>
            <person name="Gordon J.L."/>
            <person name="Armisen D."/>
            <person name="Proux-Wera E."/>
            <person name="Oheigeartaigh S.S."/>
            <person name="Byrne K.P."/>
            <person name="Wolfe K.H."/>
        </authorList>
    </citation>
    <scope>NUCLEOTIDE SEQUENCE [LARGE SCALE GENOMIC DNA]</scope>
    <source>
        <strain evidence="4">ATCC 76901 / BCRC 22586 / CBS 4309 / NBRC 1992 / NRRL Y-12630</strain>
    </source>
</reference>
<evidence type="ECO:0000313" key="4">
    <source>
        <dbReference type="Proteomes" id="UP000001640"/>
    </source>
</evidence>
<reference key="2">
    <citation type="submission" date="2011-08" db="EMBL/GenBank/DDBJ databases">
        <title>Genome sequence of Naumovozyma castellii.</title>
        <authorList>
            <person name="Gordon J.L."/>
            <person name="Armisen D."/>
            <person name="Proux-Wera E."/>
            <person name="OhEigeartaigh S.S."/>
            <person name="Byrne K.P."/>
            <person name="Wolfe K.H."/>
        </authorList>
    </citation>
    <scope>NUCLEOTIDE SEQUENCE</scope>
    <source>
        <strain>Type strain:CBS 4309</strain>
    </source>
</reference>
<feature type="compositionally biased region" description="Basic residues" evidence="1">
    <location>
        <begin position="275"/>
        <end position="292"/>
    </location>
</feature>
<dbReference type="GO" id="GO:0005829">
    <property type="term" value="C:cytosol"/>
    <property type="evidence" value="ECO:0007669"/>
    <property type="project" value="EnsemblFungi"/>
</dbReference>
<proteinExistence type="predicted"/>
<feature type="compositionally biased region" description="Basic and acidic residues" evidence="1">
    <location>
        <begin position="520"/>
        <end position="553"/>
    </location>
</feature>
<feature type="region of interest" description="Disordered" evidence="1">
    <location>
        <begin position="222"/>
        <end position="243"/>
    </location>
</feature>
<feature type="compositionally biased region" description="Polar residues" evidence="1">
    <location>
        <begin position="1129"/>
        <end position="1140"/>
    </location>
</feature>
<gene>
    <name evidence="3" type="primary">NCAS0A08130</name>
    <name evidence="3" type="ordered locus">NCAS_0A08130</name>
</gene>
<feature type="compositionally biased region" description="Basic residues" evidence="1">
    <location>
        <begin position="566"/>
        <end position="576"/>
    </location>
</feature>
<feature type="compositionally biased region" description="Polar residues" evidence="1">
    <location>
        <begin position="262"/>
        <end position="272"/>
    </location>
</feature>
<evidence type="ECO:0000313" key="3">
    <source>
        <dbReference type="EMBL" id="CCC67371.1"/>
    </source>
</evidence>
<feature type="compositionally biased region" description="Polar residues" evidence="1">
    <location>
        <begin position="349"/>
        <end position="366"/>
    </location>
</feature>
<sequence length="1317" mass="148671">MSQSHEENTNEGDINFNELVGTLLSSHNEQGEQHPDEEQHTELPDFPTEDDDLEAVVANAMQSIEHENDDSQDQHWSGLLQHDILDDSQQNHNDGRADKHEQLDQDDENLRRAILASLQGFSNSHEPTVDQQEDQSLAVEEKEKKSSKKKKKKEKEKSKHKHKDSDKHVKKKKKKKSTSDKHEKKSKNKDKNVVPIIGDNTGEHGTDDDMLAFDDVIKGFMRQDQNTTEKTQKEVPTEDAETQALVEATLKAFETELLGPTLSDTTALNPSQEKLKKKSSTKKTSGKSKQKYTKPIAPPVSFSPSLPHPKKKKTKSKKSLDHPSEEQQLNNYTDNDDFSKVLADMVNQVVNTSLEDTSHPESTSEPTAHPLSSWPTEFHDLDNAHADETAGNEDTFDLNQIMQNAMAMAFRDHNNDDLDQSVMEDFNKGLGDFNVSDLLGTSTSTKKHPSVSSKKKKKKKSTSGTKLPGAEREKKKAVSLKPQPTIEDILKKKYLSCASAAASAARKRNAKKNKELRRKLKEEQLKAREEKKLRKKEEKEGQELERKELEEIVAKGPPYPPDLRVTKKGTPKKPYRRWTPEEMEKRASMSAEELTKPKKPKKVKKKKVKKTKKIPLSTLKKIPIFNFSKDSSIHSKNSLNDIEGTLSKIPIQSVHLDLSKLSPPKKISPQDLEKLKLLSSIYPYWKERYAFNPAVKTVIRKEKVLFHPPWAIPAFPPLALPTARRLRKSSVREFSEEKKRMKNYRKARRQVSLITDKSKVLQRILLPLINTLKVAAKNKVANGASPEEASKYLTTIIQYAKNSIVQALFKADKSNHQDIPTIKNEDRNISTILTDPKKDKVKRIPIFNVASVKQLQNKMLSSNNDSVPVAALNSSKPALKLEIEPSLISESSPTSESTDIKKSSANNFQINEGRRTPSPINPNSIQSSSMSTVELTRTDSNNITALNGNIGNIINNPDIQLVSEIVVPKKEKVDEPNLMSIPIEPKKESIPARVPLLMPLANVKADNLITKEVVHLNNANTGLIKLENPNQHNIPAKNSNNMADMVESLVKQQLTASSNDDNTALPLNLSNMITSTITGLIPTLAEDNNDDNDDDEEGFNYSRKRQKVFDPNKVLNLDGLVPPMFHGSKMTSKALSSSPGSIKPRKIKEKSESNNVLYSFNIPDYKNVPGKKNYIMKLAKKYLDNDQLISLKRSVNNERKRKWREANATKNWLHDLRSRLKKNANAQFGESDSLEKMQWLEATFKRKKIERGITDDFETKKEANEGTAATFISDDEILNMIATELDRLDLARLIEKEMNEDYTKLYHPGLPRKIAGK</sequence>
<protein>
    <recommendedName>
        <fullName evidence="2">DUF3020 domain-containing protein</fullName>
    </recommendedName>
</protein>
<feature type="compositionally biased region" description="Basic residues" evidence="1">
    <location>
        <begin position="597"/>
        <end position="610"/>
    </location>
</feature>
<feature type="region of interest" description="Disordered" evidence="1">
    <location>
        <begin position="500"/>
        <end position="610"/>
    </location>
</feature>
<dbReference type="OMA" id="KGPPYPA"/>
<dbReference type="InParanoid" id="G0V7C3"/>
<feature type="compositionally biased region" description="Basic and acidic residues" evidence="1">
    <location>
        <begin position="29"/>
        <end position="43"/>
    </location>
</feature>
<keyword evidence="4" id="KW-1185">Reference proteome</keyword>
<feature type="region of interest" description="Disordered" evidence="1">
    <location>
        <begin position="349"/>
        <end position="394"/>
    </location>
</feature>
<evidence type="ECO:0000256" key="1">
    <source>
        <dbReference type="SAM" id="MobiDB-lite"/>
    </source>
</evidence>
<dbReference type="eggNOG" id="ENOG502S97X">
    <property type="taxonomic scope" value="Eukaryota"/>
</dbReference>
<feature type="domain" description="DUF3020" evidence="2">
    <location>
        <begin position="1196"/>
        <end position="1244"/>
    </location>
</feature>
<feature type="region of interest" description="Disordered" evidence="1">
    <location>
        <begin position="885"/>
        <end position="934"/>
    </location>
</feature>
<dbReference type="STRING" id="1064592.G0V7C3"/>
<feature type="compositionally biased region" description="Low complexity" evidence="1">
    <location>
        <begin position="885"/>
        <end position="897"/>
    </location>
</feature>
<dbReference type="OrthoDB" id="5595797at2759"/>
<feature type="region of interest" description="Disordered" evidence="1">
    <location>
        <begin position="257"/>
        <end position="337"/>
    </location>
</feature>
<feature type="compositionally biased region" description="Basic and acidic residues" evidence="1">
    <location>
        <begin position="377"/>
        <end position="388"/>
    </location>
</feature>
<feature type="compositionally biased region" description="Basic and acidic residues" evidence="1">
    <location>
        <begin position="93"/>
        <end position="111"/>
    </location>
</feature>
<feature type="compositionally biased region" description="Basic residues" evidence="1">
    <location>
        <begin position="445"/>
        <end position="461"/>
    </location>
</feature>
<organism evidence="3 4">
    <name type="scientific">Naumovozyma castellii</name>
    <name type="common">Yeast</name>
    <name type="synonym">Saccharomyces castellii</name>
    <dbReference type="NCBI Taxonomy" id="27288"/>
    <lineage>
        <taxon>Eukaryota</taxon>
        <taxon>Fungi</taxon>
        <taxon>Dikarya</taxon>
        <taxon>Ascomycota</taxon>
        <taxon>Saccharomycotina</taxon>
        <taxon>Saccharomycetes</taxon>
        <taxon>Saccharomycetales</taxon>
        <taxon>Saccharomycetaceae</taxon>
        <taxon>Naumovozyma</taxon>
    </lineage>
</organism>
<feature type="compositionally biased region" description="Basic residues" evidence="1">
    <location>
        <begin position="145"/>
        <end position="176"/>
    </location>
</feature>
<dbReference type="GeneID" id="96900850"/>
<dbReference type="RefSeq" id="XP_003673752.1">
    <property type="nucleotide sequence ID" value="XM_003673704.1"/>
</dbReference>
<feature type="compositionally biased region" description="Basic and acidic residues" evidence="1">
    <location>
        <begin position="578"/>
        <end position="587"/>
    </location>
</feature>